<dbReference type="PROSITE" id="PS50158">
    <property type="entry name" value="ZF_CCHC"/>
    <property type="match status" value="1"/>
</dbReference>
<feature type="domain" description="CCHC-type" evidence="3">
    <location>
        <begin position="211"/>
        <end position="225"/>
    </location>
</feature>
<dbReference type="PANTHER" id="PTHR11439">
    <property type="entry name" value="GAG-POL-RELATED RETROTRANSPOSON"/>
    <property type="match status" value="1"/>
</dbReference>
<evidence type="ECO:0000259" key="3">
    <source>
        <dbReference type="PROSITE" id="PS50158"/>
    </source>
</evidence>
<evidence type="ECO:0000256" key="1">
    <source>
        <dbReference type="PROSITE-ProRule" id="PRU00047"/>
    </source>
</evidence>
<gene>
    <name evidence="4" type="ORF">Tci_035344</name>
</gene>
<dbReference type="SUPFAM" id="SSF56672">
    <property type="entry name" value="DNA/RNA polymerases"/>
    <property type="match status" value="1"/>
</dbReference>
<accession>A0A6L2LNI9</accession>
<dbReference type="SMART" id="SM00343">
    <property type="entry name" value="ZnF_C2HC"/>
    <property type="match status" value="1"/>
</dbReference>
<dbReference type="Pfam" id="PF07727">
    <property type="entry name" value="RVT_2"/>
    <property type="match status" value="1"/>
</dbReference>
<comment type="caution">
    <text evidence="4">The sequence shown here is derived from an EMBL/GenBank/DDBJ whole genome shotgun (WGS) entry which is preliminary data.</text>
</comment>
<dbReference type="InterPro" id="IPR013103">
    <property type="entry name" value="RVT_2"/>
</dbReference>
<reference evidence="4" key="1">
    <citation type="journal article" date="2019" name="Sci. Rep.">
        <title>Draft genome of Tanacetum cinerariifolium, the natural source of mosquito coil.</title>
        <authorList>
            <person name="Yamashiro T."/>
            <person name="Shiraishi A."/>
            <person name="Satake H."/>
            <person name="Nakayama K."/>
        </authorList>
    </citation>
    <scope>NUCLEOTIDE SEQUENCE</scope>
</reference>
<feature type="region of interest" description="Disordered" evidence="2">
    <location>
        <begin position="512"/>
        <end position="568"/>
    </location>
</feature>
<feature type="compositionally biased region" description="Basic residues" evidence="2">
    <location>
        <begin position="1130"/>
        <end position="1139"/>
    </location>
</feature>
<dbReference type="InterPro" id="IPR043502">
    <property type="entry name" value="DNA/RNA_pol_sf"/>
</dbReference>
<dbReference type="PANTHER" id="PTHR11439:SF495">
    <property type="entry name" value="REVERSE TRANSCRIPTASE, RNA-DEPENDENT DNA POLYMERASE-RELATED"/>
    <property type="match status" value="1"/>
</dbReference>
<evidence type="ECO:0000256" key="2">
    <source>
        <dbReference type="SAM" id="MobiDB-lite"/>
    </source>
</evidence>
<feature type="compositionally biased region" description="Basic and acidic residues" evidence="2">
    <location>
        <begin position="526"/>
        <end position="538"/>
    </location>
</feature>
<keyword evidence="1" id="KW-0479">Metal-binding</keyword>
<sequence>MEIIENGNAPILTKTVDGKETVIPPTSVEEKAQRKAELKARITLLIALPNEHYLKFNSYKDAKTLIQAIENRFREVIEQTYERIQKLISQLEIHDEVIHQEEINKKFLRSLSQEWTMHTIVWRNKLEIETLSLDDLFNNLKDYESTDVNTASTQGVADSSTTVENLSDAVIYFFFAGQPSNPQLDNEDLQQIHSDDLEEIDLRFDKSKVECFNCHKRGHFARECRAPRNQDSKIKEPIRSQIIDKCKIGLGYNDVLPPYTGNFMPPKPDLVYPSLDDFVDKYVSKSEVEKPTIEFNEPKTARKENKAPIIEDWVSERNIVPRAVSMKSSIKSVNAARQKFSKAATVNNARPVNTAHPKTTMNAAKRRTYFSNSAHLIGKRPIQSKTTSKNRFINQRVNAVRNKLVNTARPKAVLNAVKGNEVYAVKASACWETNPILQFMKKLIEDLLHLEVIPKEEKLLGKKGKQHRASCKTKTVNSISQPLQMLHMDLFGPTFVKSLMKKMFCLVVTDDFSSSKDSPGAGFKPSMEEENKDAKDPGNKVSKVSSIKEPRVNQEKNANVNNTNNINTISPTDNAAGIKDNVVNENIVYGCADDPNMPDLDEISRFSDAENDDSGADMNILDTYFHVSHVPTIRIYKDHPLEQVIRDKHSAPLTMRMSKNLEGHGLVSTVNQRTNHKDLHNCLFACFFITNGTQKGSKWGFRNKLDERGIVIKNKARLVAQGHTHEEGIDYDEVFAPVSRIKAIRLFLAYASFKDFVVYQMDVKSAFLYGKIKKEVYVCQPPGFEDPDFFDKVYKVKNVLYGLHQAPRAWYETLSTYLLDNGLQRGMIDKTFFIERDKSDILLVQVYVDDIIFGFTRKEICNEFEKMMHKKFQMSYMGELTFFLGLQVKQNKDGIFISQDKYVNEILNKFGFSDVKIASTPTHKTLLKDKKGEYVDEHLYRSMIGSLMYLTSLRPDIMFAVCACTRFQVNLKNSHLHAVKMIFRYLKGQPKLGLWYPKDLPFDLVAYTNSDYAGASLDRKSTTGGCQFLGCRDSNEKKLIQMIKIHDKNVADLLTKAFDGTAKVKNINGEAQLHAKEHKEGRKRLFWKGHTLFPTMIVQAQEQLGEDIIIPIESHPTPIIPQPSSFQPLRKQKPRKIRRHDNELPQTSVPTETFADEAVNEEMYDSLERDTTSTSLDAEQERGNITKTQSKAALNEPSFIGTSSGIMVKEPLKMKRKDQISFNEQEARRIQAEIDEQDRLPEEEAQKALEANIAVIEQWHDVQAKIDADYELAQSLDDGDDVTIDATPLSSKSPTIVDYKIYKKQRKSFFQIIRTYGNSQMYLTFSKMIKNFDSEDLEVLWRLVKDKFVKTKPVDDMDSFLLHTLKTMFKHHVEDKV</sequence>
<keyword evidence="1" id="KW-0862">Zinc</keyword>
<dbReference type="SUPFAM" id="SSF57756">
    <property type="entry name" value="Retrovirus zinc finger-like domains"/>
    <property type="match status" value="1"/>
</dbReference>
<evidence type="ECO:0000313" key="4">
    <source>
        <dbReference type="EMBL" id="GEU63366.1"/>
    </source>
</evidence>
<proteinExistence type="predicted"/>
<feature type="compositionally biased region" description="Low complexity" evidence="2">
    <location>
        <begin position="555"/>
        <end position="567"/>
    </location>
</feature>
<feature type="region of interest" description="Disordered" evidence="2">
    <location>
        <begin position="1117"/>
        <end position="1141"/>
    </location>
</feature>
<dbReference type="EMBL" id="BKCJ010004833">
    <property type="protein sequence ID" value="GEU63366.1"/>
    <property type="molecule type" value="Genomic_DNA"/>
</dbReference>
<dbReference type="Gene3D" id="4.10.60.10">
    <property type="entry name" value="Zinc finger, CCHC-type"/>
    <property type="match status" value="1"/>
</dbReference>
<keyword evidence="1" id="KW-0863">Zinc-finger</keyword>
<dbReference type="GO" id="GO:0003676">
    <property type="term" value="F:nucleic acid binding"/>
    <property type="evidence" value="ECO:0007669"/>
    <property type="project" value="InterPro"/>
</dbReference>
<organism evidence="4">
    <name type="scientific">Tanacetum cinerariifolium</name>
    <name type="common">Dalmatian daisy</name>
    <name type="synonym">Chrysanthemum cinerariifolium</name>
    <dbReference type="NCBI Taxonomy" id="118510"/>
    <lineage>
        <taxon>Eukaryota</taxon>
        <taxon>Viridiplantae</taxon>
        <taxon>Streptophyta</taxon>
        <taxon>Embryophyta</taxon>
        <taxon>Tracheophyta</taxon>
        <taxon>Spermatophyta</taxon>
        <taxon>Magnoliopsida</taxon>
        <taxon>eudicotyledons</taxon>
        <taxon>Gunneridae</taxon>
        <taxon>Pentapetalae</taxon>
        <taxon>asterids</taxon>
        <taxon>campanulids</taxon>
        <taxon>Asterales</taxon>
        <taxon>Asteraceae</taxon>
        <taxon>Asteroideae</taxon>
        <taxon>Anthemideae</taxon>
        <taxon>Anthemidinae</taxon>
        <taxon>Tanacetum</taxon>
    </lineage>
</organism>
<protein>
    <submittedName>
        <fullName evidence="4">Putative ribonuclease H-like domain-containing protein</fullName>
    </submittedName>
</protein>
<dbReference type="GO" id="GO:0008270">
    <property type="term" value="F:zinc ion binding"/>
    <property type="evidence" value="ECO:0007669"/>
    <property type="project" value="UniProtKB-KW"/>
</dbReference>
<dbReference type="InterPro" id="IPR036875">
    <property type="entry name" value="Znf_CCHC_sf"/>
</dbReference>
<name>A0A6L2LNI9_TANCI</name>
<dbReference type="InterPro" id="IPR001878">
    <property type="entry name" value="Znf_CCHC"/>
</dbReference>